<comment type="subcellular location">
    <subcellularLocation>
        <location evidence="1">Nucleus</location>
    </subcellularLocation>
</comment>
<evidence type="ECO:0000256" key="5">
    <source>
        <dbReference type="ARBA" id="ARBA00023204"/>
    </source>
</evidence>
<evidence type="ECO:0000256" key="1">
    <source>
        <dbReference type="ARBA" id="ARBA00004123"/>
    </source>
</evidence>
<dbReference type="Gene3D" id="1.10.20.10">
    <property type="entry name" value="Histone, subunit A"/>
    <property type="match status" value="1"/>
</dbReference>
<dbReference type="RefSeq" id="XP_033599462.1">
    <property type="nucleotide sequence ID" value="XM_033745580.1"/>
</dbReference>
<dbReference type="GO" id="GO:0051382">
    <property type="term" value="P:kinetochore assembly"/>
    <property type="evidence" value="ECO:0007669"/>
    <property type="project" value="InterPro"/>
</dbReference>
<accession>A0A6A6W7F7</accession>
<evidence type="ECO:0000256" key="2">
    <source>
        <dbReference type="ARBA" id="ARBA00009359"/>
    </source>
</evidence>
<organism evidence="8 9">
    <name type="scientific">Pseudovirgaria hyperparasitica</name>
    <dbReference type="NCBI Taxonomy" id="470096"/>
    <lineage>
        <taxon>Eukaryota</taxon>
        <taxon>Fungi</taxon>
        <taxon>Dikarya</taxon>
        <taxon>Ascomycota</taxon>
        <taxon>Pezizomycotina</taxon>
        <taxon>Dothideomycetes</taxon>
        <taxon>Dothideomycetes incertae sedis</taxon>
        <taxon>Acrospermales</taxon>
        <taxon>Acrospermaceae</taxon>
        <taxon>Pseudovirgaria</taxon>
    </lineage>
</organism>
<keyword evidence="9" id="KW-1185">Reference proteome</keyword>
<evidence type="ECO:0000256" key="3">
    <source>
        <dbReference type="ARBA" id="ARBA00022763"/>
    </source>
</evidence>
<name>A0A6A6W7F7_9PEZI</name>
<protein>
    <recommendedName>
        <fullName evidence="10">Centromere protein X</fullName>
    </recommendedName>
</protein>
<dbReference type="EMBL" id="ML996574">
    <property type="protein sequence ID" value="KAF2757011.1"/>
    <property type="molecule type" value="Genomic_DNA"/>
</dbReference>
<dbReference type="GO" id="GO:0006281">
    <property type="term" value="P:DNA repair"/>
    <property type="evidence" value="ECO:0007669"/>
    <property type="project" value="UniProtKB-KW"/>
</dbReference>
<reference evidence="8" key="1">
    <citation type="journal article" date="2020" name="Stud. Mycol.">
        <title>101 Dothideomycetes genomes: a test case for predicting lifestyles and emergence of pathogens.</title>
        <authorList>
            <person name="Haridas S."/>
            <person name="Albert R."/>
            <person name="Binder M."/>
            <person name="Bloem J."/>
            <person name="Labutti K."/>
            <person name="Salamov A."/>
            <person name="Andreopoulos B."/>
            <person name="Baker S."/>
            <person name="Barry K."/>
            <person name="Bills G."/>
            <person name="Bluhm B."/>
            <person name="Cannon C."/>
            <person name="Castanera R."/>
            <person name="Culley D."/>
            <person name="Daum C."/>
            <person name="Ezra D."/>
            <person name="Gonzalez J."/>
            <person name="Henrissat B."/>
            <person name="Kuo A."/>
            <person name="Liang C."/>
            <person name="Lipzen A."/>
            <person name="Lutzoni F."/>
            <person name="Magnuson J."/>
            <person name="Mondo S."/>
            <person name="Nolan M."/>
            <person name="Ohm R."/>
            <person name="Pangilinan J."/>
            <person name="Park H.-J."/>
            <person name="Ramirez L."/>
            <person name="Alfaro M."/>
            <person name="Sun H."/>
            <person name="Tritt A."/>
            <person name="Yoshinaga Y."/>
            <person name="Zwiers L.-H."/>
            <person name="Turgeon B."/>
            <person name="Goodwin S."/>
            <person name="Spatafora J."/>
            <person name="Crous P."/>
            <person name="Grigoriev I."/>
        </authorList>
    </citation>
    <scope>NUCLEOTIDE SEQUENCE</scope>
    <source>
        <strain evidence="8">CBS 121739</strain>
    </source>
</reference>
<gene>
    <name evidence="8" type="ORF">EJ05DRAFT_487007</name>
</gene>
<evidence type="ECO:0000256" key="7">
    <source>
        <dbReference type="SAM" id="MobiDB-lite"/>
    </source>
</evidence>
<dbReference type="InterPro" id="IPR018552">
    <property type="entry name" value="CENP-X"/>
</dbReference>
<dbReference type="Proteomes" id="UP000799437">
    <property type="component" value="Unassembled WGS sequence"/>
</dbReference>
<dbReference type="GO" id="GO:0003677">
    <property type="term" value="F:DNA binding"/>
    <property type="evidence" value="ECO:0007669"/>
    <property type="project" value="UniProtKB-KW"/>
</dbReference>
<keyword evidence="3" id="KW-0227">DNA damage</keyword>
<dbReference type="Pfam" id="PF09415">
    <property type="entry name" value="CENP-X"/>
    <property type="match status" value="1"/>
</dbReference>
<dbReference type="CDD" id="cd22921">
    <property type="entry name" value="HFD_CENP-X"/>
    <property type="match status" value="1"/>
</dbReference>
<feature type="compositionally biased region" description="Acidic residues" evidence="7">
    <location>
        <begin position="63"/>
        <end position="87"/>
    </location>
</feature>
<keyword evidence="6" id="KW-0539">Nucleus</keyword>
<comment type="similarity">
    <text evidence="2">Belongs to the CENP-X/MHF2 family.</text>
</comment>
<keyword evidence="5" id="KW-0234">DNA repair</keyword>
<sequence>MAPATASNPSKRKGPAFKPPRPVNNGAAGPSTTSKAGVGGKSGAKNTTSKGLQPATMTISSDAEPEEDQVDEAEEERQMSEEIDDLLPEPTQEEAKPAIPPKLLARLLYEGFEDKDMRIGREGMTVAGKYMETFIREAIARAGFERRESEANGGISDGFLQVEDLEKLAPQLLLDF</sequence>
<dbReference type="PANTHER" id="PTHR28680:SF1">
    <property type="entry name" value="CENTROMERE PROTEIN X"/>
    <property type="match status" value="1"/>
</dbReference>
<dbReference type="GO" id="GO:0046982">
    <property type="term" value="F:protein heterodimerization activity"/>
    <property type="evidence" value="ECO:0007669"/>
    <property type="project" value="InterPro"/>
</dbReference>
<feature type="region of interest" description="Disordered" evidence="7">
    <location>
        <begin position="1"/>
        <end position="99"/>
    </location>
</feature>
<evidence type="ECO:0000256" key="6">
    <source>
        <dbReference type="ARBA" id="ARBA00023242"/>
    </source>
</evidence>
<feature type="compositionally biased region" description="Polar residues" evidence="7">
    <location>
        <begin position="46"/>
        <end position="61"/>
    </location>
</feature>
<dbReference type="GO" id="GO:0000712">
    <property type="term" value="P:resolution of meiotic recombination intermediates"/>
    <property type="evidence" value="ECO:0007669"/>
    <property type="project" value="TreeGrafter"/>
</dbReference>
<evidence type="ECO:0008006" key="10">
    <source>
        <dbReference type="Google" id="ProtNLM"/>
    </source>
</evidence>
<dbReference type="GO" id="GO:0031297">
    <property type="term" value="P:replication fork processing"/>
    <property type="evidence" value="ECO:0007669"/>
    <property type="project" value="TreeGrafter"/>
</dbReference>
<evidence type="ECO:0000256" key="4">
    <source>
        <dbReference type="ARBA" id="ARBA00023125"/>
    </source>
</evidence>
<dbReference type="AlphaFoldDB" id="A0A6A6W7F7"/>
<dbReference type="GeneID" id="54486634"/>
<dbReference type="PANTHER" id="PTHR28680">
    <property type="entry name" value="CENTROMERE PROTEIN X"/>
    <property type="match status" value="1"/>
</dbReference>
<evidence type="ECO:0000313" key="8">
    <source>
        <dbReference type="EMBL" id="KAF2757011.1"/>
    </source>
</evidence>
<proteinExistence type="inferred from homology"/>
<dbReference type="OrthoDB" id="2500381at2759"/>
<keyword evidence="4" id="KW-0238">DNA-binding</keyword>
<dbReference type="GO" id="GO:0071821">
    <property type="term" value="C:FANCM-MHF complex"/>
    <property type="evidence" value="ECO:0007669"/>
    <property type="project" value="TreeGrafter"/>
</dbReference>
<evidence type="ECO:0000313" key="9">
    <source>
        <dbReference type="Proteomes" id="UP000799437"/>
    </source>
</evidence>
<dbReference type="InterPro" id="IPR009072">
    <property type="entry name" value="Histone-fold"/>
</dbReference>